<keyword evidence="1" id="KW-0732">Signal</keyword>
<comment type="caution">
    <text evidence="2">The sequence shown here is derived from an EMBL/GenBank/DDBJ whole genome shotgun (WGS) entry which is preliminary data.</text>
</comment>
<dbReference type="RefSeq" id="WP_166281501.1">
    <property type="nucleotide sequence ID" value="NZ_JTHE03000045.1"/>
</dbReference>
<feature type="signal peptide" evidence="1">
    <location>
        <begin position="1"/>
        <end position="26"/>
    </location>
</feature>
<accession>A0ABD4T311</accession>
<evidence type="ECO:0008006" key="4">
    <source>
        <dbReference type="Google" id="ProtNLM"/>
    </source>
</evidence>
<gene>
    <name evidence="2" type="ORF">QQ91_0008405</name>
</gene>
<name>A0ABD4T311_9CYAN</name>
<keyword evidence="3" id="KW-1185">Reference proteome</keyword>
<dbReference type="Proteomes" id="UP000031561">
    <property type="component" value="Unassembled WGS sequence"/>
</dbReference>
<reference evidence="2 3" key="1">
    <citation type="journal article" date="2015" name="Genome Announc.">
        <title>Draft Genome Sequence of Filamentous Marine Cyanobacterium Lyngbya confervoides Strain BDU141951.</title>
        <authorList>
            <person name="Chandrababunaidu M.M."/>
            <person name="Sen D."/>
            <person name="Tripathy S."/>
        </authorList>
    </citation>
    <scope>NUCLEOTIDE SEQUENCE [LARGE SCALE GENOMIC DNA]</scope>
    <source>
        <strain evidence="2 3">BDU141951</strain>
    </source>
</reference>
<protein>
    <recommendedName>
        <fullName evidence="4">Lipoprotein</fullName>
    </recommendedName>
</protein>
<sequence>MSFMRRQSWAMASWALMAIAILPAQAAFRRLEITEVEPCNLKLARLKDVPYTCWQFQDRQARLPLWKTAIGFSLGQISLDQWQRIAAAYSGDWRASLPEHDPTQHYWLMDFMPPLMQALNRHRFESQQRWTKPRLSGPLDPAVPPPQEVVANCWGTLYELLRLRQSSDQDQPFLFMVDAHQMLAKFQQISDPVKSAQPGDFLLISHRHGDRVYLDHGVWMIDEGLVFEKAGSGDAVPYRVTDLATLEKIWRPGVFDYELRRLKPGIVLDHPAQFGAKQTSISASPERWTEIDLSSRPSKTRKQYFSIFPLPLIERTEDRFHLPAAAYDRGHFQKSPIPTGVVEQ</sequence>
<proteinExistence type="predicted"/>
<evidence type="ECO:0000256" key="1">
    <source>
        <dbReference type="SAM" id="SignalP"/>
    </source>
</evidence>
<dbReference type="EMBL" id="JTHE03000045">
    <property type="protein sequence ID" value="MCM1982843.1"/>
    <property type="molecule type" value="Genomic_DNA"/>
</dbReference>
<feature type="chain" id="PRO_5044748972" description="Lipoprotein" evidence="1">
    <location>
        <begin position="27"/>
        <end position="344"/>
    </location>
</feature>
<evidence type="ECO:0000313" key="2">
    <source>
        <dbReference type="EMBL" id="MCM1982843.1"/>
    </source>
</evidence>
<dbReference type="AlphaFoldDB" id="A0ABD4T311"/>
<organism evidence="2 3">
    <name type="scientific">Lyngbya confervoides BDU141951</name>
    <dbReference type="NCBI Taxonomy" id="1574623"/>
    <lineage>
        <taxon>Bacteria</taxon>
        <taxon>Bacillati</taxon>
        <taxon>Cyanobacteriota</taxon>
        <taxon>Cyanophyceae</taxon>
        <taxon>Oscillatoriophycideae</taxon>
        <taxon>Oscillatoriales</taxon>
        <taxon>Microcoleaceae</taxon>
        <taxon>Lyngbya</taxon>
    </lineage>
</organism>
<evidence type="ECO:0000313" key="3">
    <source>
        <dbReference type="Proteomes" id="UP000031561"/>
    </source>
</evidence>